<name>A0A0M8JPZ9_9CHLR</name>
<dbReference type="RefSeq" id="WP_062419482.1">
    <property type="nucleotide sequence ID" value="NZ_BBXZ01000161.1"/>
</dbReference>
<feature type="transmembrane region" description="Helical" evidence="2">
    <location>
        <begin position="129"/>
        <end position="146"/>
    </location>
</feature>
<dbReference type="PANTHER" id="PTHR22911:SF76">
    <property type="entry name" value="EAMA DOMAIN-CONTAINING PROTEIN"/>
    <property type="match status" value="1"/>
</dbReference>
<dbReference type="EMBL" id="DF967975">
    <property type="protein sequence ID" value="GAP19182.1"/>
    <property type="molecule type" value="Genomic_DNA"/>
</dbReference>
<feature type="transmembrane region" description="Helical" evidence="2">
    <location>
        <begin position="44"/>
        <end position="61"/>
    </location>
</feature>
<feature type="transmembrane region" description="Helical" evidence="2">
    <location>
        <begin position="248"/>
        <end position="268"/>
    </location>
</feature>
<evidence type="ECO:0000313" key="4">
    <source>
        <dbReference type="EMBL" id="GAP19182.1"/>
    </source>
</evidence>
<feature type="transmembrane region" description="Helical" evidence="2">
    <location>
        <begin position="219"/>
        <end position="241"/>
    </location>
</feature>
<keyword evidence="2" id="KW-1133">Transmembrane helix</keyword>
<accession>A0A0M8JPZ9</accession>
<dbReference type="InterPro" id="IPR000620">
    <property type="entry name" value="EamA_dom"/>
</dbReference>
<feature type="transmembrane region" description="Helical" evidence="2">
    <location>
        <begin position="158"/>
        <end position="175"/>
    </location>
</feature>
<keyword evidence="6" id="KW-1185">Reference proteome</keyword>
<feature type="transmembrane region" description="Helical" evidence="2">
    <location>
        <begin position="187"/>
        <end position="207"/>
    </location>
</feature>
<comment type="similarity">
    <text evidence="1">Belongs to the EamA transporter family.</text>
</comment>
<reference evidence="4" key="1">
    <citation type="journal article" date="2015" name="Genome Announc.">
        <title>Draft Genome Sequences of Anaerolinea thermolimosa IMO-1, Bellilinea caldifistulae GOMI-1, Leptolinea tardivitalis YMTK-2, Levilinea saccharolytica KIBI-1, Longilinea arvoryzae KOME-1, Previously Described as Members of the Class Anaerolineae (Chloroflexi).</title>
        <authorList>
            <person name="Matsuura N."/>
            <person name="Tourlousse M.D."/>
            <person name="Ohashi A."/>
            <person name="Hugenholtz P."/>
            <person name="Sekiguchi Y."/>
        </authorList>
    </citation>
    <scope>NUCLEOTIDE SEQUENCE</scope>
    <source>
        <strain evidence="4">KIBI-1</strain>
    </source>
</reference>
<evidence type="ECO:0000313" key="6">
    <source>
        <dbReference type="Proteomes" id="UP000050501"/>
    </source>
</evidence>
<sequence>MESSALKPAPKALPYIALASGILALSLSALFVRWAEAPGTITTFYRMAFAALFMLPFYLRHQQRAAQRTPWRLLAWTLVGGLFTALDHIFWAVGIQYTTVANATLLNYIAPLWVSVFAFLVWKEKMPRVFWAGLVLTLTGAAVVFGNDILRNPHLSRGDLLATISSLFYAAYFLTTQRARRSLDTMSYIWPVVVVCAVILLGVNLAAGIPLTGYSAQAYLTFLGAALISQVIGYFSVGYALGHLPASVVSPTMILQPVFTALLAIPLAGELLSLPQLLGGLAVLLGIFLVNRR</sequence>
<proteinExistence type="inferred from homology"/>
<dbReference type="Pfam" id="PF00892">
    <property type="entry name" value="EamA"/>
    <property type="match status" value="2"/>
</dbReference>
<keyword evidence="2" id="KW-0812">Transmembrane</keyword>
<feature type="transmembrane region" description="Helical" evidence="2">
    <location>
        <begin position="73"/>
        <end position="93"/>
    </location>
</feature>
<reference evidence="5 6" key="2">
    <citation type="submission" date="2015-07" db="EMBL/GenBank/DDBJ databases">
        <title>Genome sequence of Levilinea saccharolytica DSM 16555.</title>
        <authorList>
            <person name="Hemp J."/>
            <person name="Ward L.M."/>
            <person name="Pace L.A."/>
            <person name="Fischer W.W."/>
        </authorList>
    </citation>
    <scope>NUCLEOTIDE SEQUENCE [LARGE SCALE GENOMIC DNA]</scope>
    <source>
        <strain evidence="5 6">KIBI-1</strain>
    </source>
</reference>
<feature type="domain" description="EamA" evidence="3">
    <location>
        <begin position="16"/>
        <end position="145"/>
    </location>
</feature>
<dbReference type="OrthoDB" id="9790852at2"/>
<feature type="transmembrane region" description="Helical" evidence="2">
    <location>
        <begin position="274"/>
        <end position="291"/>
    </location>
</feature>
<dbReference type="AlphaFoldDB" id="A0A0M8JPZ9"/>
<organism evidence="4">
    <name type="scientific">Levilinea saccharolytica</name>
    <dbReference type="NCBI Taxonomy" id="229921"/>
    <lineage>
        <taxon>Bacteria</taxon>
        <taxon>Bacillati</taxon>
        <taxon>Chloroflexota</taxon>
        <taxon>Anaerolineae</taxon>
        <taxon>Anaerolineales</taxon>
        <taxon>Anaerolineaceae</taxon>
        <taxon>Levilinea</taxon>
    </lineage>
</organism>
<dbReference type="Gene3D" id="1.10.3730.20">
    <property type="match status" value="1"/>
</dbReference>
<feature type="domain" description="EamA" evidence="3">
    <location>
        <begin position="157"/>
        <end position="291"/>
    </location>
</feature>
<dbReference type="PANTHER" id="PTHR22911">
    <property type="entry name" value="ACYL-MALONYL CONDENSING ENZYME-RELATED"/>
    <property type="match status" value="1"/>
</dbReference>
<dbReference type="EMBL" id="LGCM01000003">
    <property type="protein sequence ID" value="KPL91508.1"/>
    <property type="molecule type" value="Genomic_DNA"/>
</dbReference>
<evidence type="ECO:0000256" key="2">
    <source>
        <dbReference type="SAM" id="Phobius"/>
    </source>
</evidence>
<keyword evidence="2" id="KW-0472">Membrane</keyword>
<dbReference type="GO" id="GO:0016020">
    <property type="term" value="C:membrane"/>
    <property type="evidence" value="ECO:0007669"/>
    <property type="project" value="InterPro"/>
</dbReference>
<dbReference type="SUPFAM" id="SSF103481">
    <property type="entry name" value="Multidrug resistance efflux transporter EmrE"/>
    <property type="match status" value="2"/>
</dbReference>
<feature type="transmembrane region" description="Helical" evidence="2">
    <location>
        <begin position="12"/>
        <end position="32"/>
    </location>
</feature>
<evidence type="ECO:0000256" key="1">
    <source>
        <dbReference type="ARBA" id="ARBA00007362"/>
    </source>
</evidence>
<gene>
    <name evidence="5" type="ORF">ADN01_00810</name>
    <name evidence="4" type="ORF">LSAC_03082</name>
</gene>
<dbReference type="InterPro" id="IPR037185">
    <property type="entry name" value="EmrE-like"/>
</dbReference>
<evidence type="ECO:0000259" key="3">
    <source>
        <dbReference type="Pfam" id="PF00892"/>
    </source>
</evidence>
<protein>
    <submittedName>
        <fullName evidence="4">Predicted permease, DMT superfamily</fullName>
    </submittedName>
</protein>
<dbReference type="Proteomes" id="UP000050501">
    <property type="component" value="Unassembled WGS sequence"/>
</dbReference>
<evidence type="ECO:0000313" key="5">
    <source>
        <dbReference type="EMBL" id="KPL91508.1"/>
    </source>
</evidence>
<feature type="transmembrane region" description="Helical" evidence="2">
    <location>
        <begin position="105"/>
        <end position="122"/>
    </location>
</feature>